<dbReference type="Gene3D" id="2.170.150.10">
    <property type="entry name" value="Metal Binding Protein, Guanine Nucleotide Exchange Factor, Chain A"/>
    <property type="match status" value="1"/>
</dbReference>
<keyword evidence="5" id="KW-1185">Reference proteome</keyword>
<reference evidence="4" key="1">
    <citation type="journal article" date="2021" name="Genome Biol. Evol.">
        <title>The assembled and annotated genome of the fairy-ring fungus Marasmius oreades.</title>
        <authorList>
            <person name="Hiltunen M."/>
            <person name="Ament-Velasquez S.L."/>
            <person name="Johannesson H."/>
        </authorList>
    </citation>
    <scope>NUCLEOTIDE SEQUENCE</scope>
    <source>
        <strain evidence="4">03SP1</strain>
    </source>
</reference>
<dbReference type="InterPro" id="IPR007515">
    <property type="entry name" value="Mss4"/>
</dbReference>
<dbReference type="GeneID" id="66078140"/>
<dbReference type="GO" id="GO:0006892">
    <property type="term" value="P:post-Golgi vesicle-mediated transport"/>
    <property type="evidence" value="ECO:0007669"/>
    <property type="project" value="TreeGrafter"/>
</dbReference>
<dbReference type="GO" id="GO:0005829">
    <property type="term" value="C:cytosol"/>
    <property type="evidence" value="ECO:0007669"/>
    <property type="project" value="TreeGrafter"/>
</dbReference>
<dbReference type="AlphaFoldDB" id="A0A9P7S0X7"/>
<dbReference type="GO" id="GO:0015031">
    <property type="term" value="P:protein transport"/>
    <property type="evidence" value="ECO:0007669"/>
    <property type="project" value="UniProtKB-KW"/>
</dbReference>
<comment type="caution">
    <text evidence="4">The sequence shown here is derived from an EMBL/GenBank/DDBJ whole genome shotgun (WGS) entry which is preliminary data.</text>
</comment>
<dbReference type="EMBL" id="CM032185">
    <property type="protein sequence ID" value="KAG7092736.1"/>
    <property type="molecule type" value="Genomic_DNA"/>
</dbReference>
<dbReference type="KEGG" id="more:E1B28_009064"/>
<dbReference type="GO" id="GO:0016020">
    <property type="term" value="C:membrane"/>
    <property type="evidence" value="ECO:0007669"/>
    <property type="project" value="TreeGrafter"/>
</dbReference>
<name>A0A9P7S0X7_9AGAR</name>
<dbReference type="PANTHER" id="PTHR13276:SF0">
    <property type="entry name" value="GUANINE NUCLEOTIDE EXCHANGE FACTOR MSS4"/>
    <property type="match status" value="1"/>
</dbReference>
<dbReference type="GO" id="GO:0005085">
    <property type="term" value="F:guanyl-nucleotide exchange factor activity"/>
    <property type="evidence" value="ECO:0007669"/>
    <property type="project" value="UniProtKB-KW"/>
</dbReference>
<dbReference type="SUPFAM" id="SSF51316">
    <property type="entry name" value="Mss4-like"/>
    <property type="match status" value="1"/>
</dbReference>
<evidence type="ECO:0000256" key="1">
    <source>
        <dbReference type="ARBA" id="ARBA00022448"/>
    </source>
</evidence>
<dbReference type="InterPro" id="IPR011057">
    <property type="entry name" value="Mss4-like_sf"/>
</dbReference>
<keyword evidence="1" id="KW-0813">Transport</keyword>
<dbReference type="Pfam" id="PF04421">
    <property type="entry name" value="Mss4"/>
    <property type="match status" value="1"/>
</dbReference>
<dbReference type="RefSeq" id="XP_043009206.1">
    <property type="nucleotide sequence ID" value="XM_043153921.1"/>
</dbReference>
<evidence type="ECO:0008006" key="6">
    <source>
        <dbReference type="Google" id="ProtNLM"/>
    </source>
</evidence>
<dbReference type="GO" id="GO:0008270">
    <property type="term" value="F:zinc ion binding"/>
    <property type="evidence" value="ECO:0007669"/>
    <property type="project" value="TreeGrafter"/>
</dbReference>
<gene>
    <name evidence="4" type="ORF">E1B28_009064</name>
</gene>
<evidence type="ECO:0000313" key="5">
    <source>
        <dbReference type="Proteomes" id="UP001049176"/>
    </source>
</evidence>
<dbReference type="InterPro" id="IPR011323">
    <property type="entry name" value="Mss4/transl-control_tumour"/>
</dbReference>
<accession>A0A9P7S0X7</accession>
<evidence type="ECO:0000256" key="3">
    <source>
        <dbReference type="ARBA" id="ARBA00022927"/>
    </source>
</evidence>
<evidence type="ECO:0000313" key="4">
    <source>
        <dbReference type="EMBL" id="KAG7092736.1"/>
    </source>
</evidence>
<keyword evidence="2" id="KW-0344">Guanine-nucleotide releasing factor</keyword>
<protein>
    <recommendedName>
        <fullName evidence="6">Mss4-like protein</fullName>
    </recommendedName>
</protein>
<sequence>MSSADQLPPGIWDALERSSTRTRPTLRLLTTFKNGIADVSDEVEGEDIATKTNRYDLLCPRDGCASIILKKGVGKLIQRENSPQIDPSDLPVNALLPSISHHTSSNWWLITPSPMQFENIGFSRIAESLPVSPSGKKIKLIACAECDLGPLGWSEEGGTEFWLASTRVGYCNEQ</sequence>
<organism evidence="4 5">
    <name type="scientific">Marasmius oreades</name>
    <name type="common">fairy-ring Marasmius</name>
    <dbReference type="NCBI Taxonomy" id="181124"/>
    <lineage>
        <taxon>Eukaryota</taxon>
        <taxon>Fungi</taxon>
        <taxon>Dikarya</taxon>
        <taxon>Basidiomycota</taxon>
        <taxon>Agaricomycotina</taxon>
        <taxon>Agaricomycetes</taxon>
        <taxon>Agaricomycetidae</taxon>
        <taxon>Agaricales</taxon>
        <taxon>Marasmiineae</taxon>
        <taxon>Marasmiaceae</taxon>
        <taxon>Marasmius</taxon>
    </lineage>
</organism>
<dbReference type="GO" id="GO:0007264">
    <property type="term" value="P:small GTPase-mediated signal transduction"/>
    <property type="evidence" value="ECO:0007669"/>
    <property type="project" value="InterPro"/>
</dbReference>
<proteinExistence type="predicted"/>
<dbReference type="PANTHER" id="PTHR13276">
    <property type="entry name" value="GUANINE NUCLEOTIDE EXCHANGE FACTOR MSS4"/>
    <property type="match status" value="1"/>
</dbReference>
<dbReference type="OrthoDB" id="30840at2759"/>
<evidence type="ECO:0000256" key="2">
    <source>
        <dbReference type="ARBA" id="ARBA00022658"/>
    </source>
</evidence>
<keyword evidence="3" id="KW-0653">Protein transport</keyword>
<dbReference type="PROSITE" id="PS51796">
    <property type="entry name" value="MSS4"/>
    <property type="match status" value="1"/>
</dbReference>
<dbReference type="Proteomes" id="UP001049176">
    <property type="component" value="Chromosome 5"/>
</dbReference>